<dbReference type="AlphaFoldDB" id="A0A1Y5IG13"/>
<dbReference type="Proteomes" id="UP000195557">
    <property type="component" value="Unassembled WGS sequence"/>
</dbReference>
<dbReference type="eggNOG" id="KOG2861">
    <property type="taxonomic scope" value="Eukaryota"/>
</dbReference>
<dbReference type="PANTHER" id="PTHR16255">
    <property type="entry name" value="REQUIRED FOR MEIOTIC NUCLEAR DIVISION PROTEIN 1 HOMOLOG"/>
    <property type="match status" value="1"/>
</dbReference>
<dbReference type="EMBL" id="KZ155774">
    <property type="protein sequence ID" value="OUS48479.1"/>
    <property type="molecule type" value="Genomic_DNA"/>
</dbReference>
<dbReference type="InterPro" id="IPR051624">
    <property type="entry name" value="RMD1/Sad1-interacting"/>
</dbReference>
<dbReference type="GO" id="GO:0005739">
    <property type="term" value="C:mitochondrion"/>
    <property type="evidence" value="ECO:0007669"/>
    <property type="project" value="UniProtKB-ARBA"/>
</dbReference>
<feature type="domain" description="DUF155" evidence="2">
    <location>
        <begin position="208"/>
        <end position="377"/>
    </location>
</feature>
<protein>
    <recommendedName>
        <fullName evidence="2">DUF155 domain-containing protein</fullName>
    </recommendedName>
</protein>
<evidence type="ECO:0000256" key="1">
    <source>
        <dbReference type="ARBA" id="ARBA00008306"/>
    </source>
</evidence>
<dbReference type="Pfam" id="PF02582">
    <property type="entry name" value="DUF155"/>
    <property type="match status" value="1"/>
</dbReference>
<dbReference type="PANTHER" id="PTHR16255:SF6">
    <property type="entry name" value="PROTEIN RETARDED ROOT GROWTH-LIKE"/>
    <property type="match status" value="1"/>
</dbReference>
<comment type="similarity">
    <text evidence="1">Belongs to the RMD1/sif2 family.</text>
</comment>
<reference evidence="3" key="1">
    <citation type="submission" date="2017-04" db="EMBL/GenBank/DDBJ databases">
        <title>Population genomics of picophytoplankton unveils novel chromosome hypervariability.</title>
        <authorList>
            <consortium name="DOE Joint Genome Institute"/>
            <person name="Blanc-Mathieu R."/>
            <person name="Krasovec M."/>
            <person name="Hebrard M."/>
            <person name="Yau S."/>
            <person name="Desgranges E."/>
            <person name="Martin J."/>
            <person name="Schackwitz W."/>
            <person name="Kuo A."/>
            <person name="Salin G."/>
            <person name="Donnadieu C."/>
            <person name="Desdevises Y."/>
            <person name="Sanchez-Ferandin S."/>
            <person name="Moreau H."/>
            <person name="Rivals E."/>
            <person name="Grigoriev I.V."/>
            <person name="Grimsley N."/>
            <person name="Eyre-Walker A."/>
            <person name="Piganeau G."/>
        </authorList>
    </citation>
    <scope>NUCLEOTIDE SEQUENCE [LARGE SCALE GENOMIC DNA]</scope>
    <source>
        <strain evidence="3">RCC 1115</strain>
    </source>
</reference>
<name>A0A1Y5IG13_OSTTA</name>
<proteinExistence type="inferred from homology"/>
<accession>A0A1Y5IG13</accession>
<evidence type="ECO:0000259" key="2">
    <source>
        <dbReference type="Pfam" id="PF02582"/>
    </source>
</evidence>
<dbReference type="InterPro" id="IPR003734">
    <property type="entry name" value="DUF155"/>
</dbReference>
<evidence type="ECO:0000313" key="3">
    <source>
        <dbReference type="EMBL" id="OUS48479.1"/>
    </source>
</evidence>
<gene>
    <name evidence="3" type="ORF">BE221DRAFT_189778</name>
</gene>
<sequence>MASRALARALAGAREVVSVDSVRSCATSALGRSGAGARAMRARWSDVGSSAFGRGVGDVRAIARWESASARTYATALADRGVKGQRAGMYGMGASILKRDRDADGVGRKGQKAVVSASEEGSREAAAVDERSAGEMASAHDYMLPVRAYYVGSMIDVRALAKQLPAYPKEFNREGVIIRMSPKMEQGDMSALDGDAPIPPDMLSRYLVVFKFGSVVFYNMGLREREECLKLARTFTSTPLPVPMTDDYRVVVRPGLADWASLENDHIVLKRMDINNISVISSVLAQTVALEHYEQKVDGMVEIFSKLNKSTELTGDLNISKKRLFSLVAENNNTLTELITKLGLLGRSDTAWQYAQYNLVWEGLRQDFELEERFQDLDYKLNLIQTQVKFYLEILQNRKSDALEWIIIVLISLEICVSLYDMSDKIPSIPWPPL</sequence>
<organism evidence="3">
    <name type="scientific">Ostreococcus tauri</name>
    <name type="common">Marine green alga</name>
    <dbReference type="NCBI Taxonomy" id="70448"/>
    <lineage>
        <taxon>Eukaryota</taxon>
        <taxon>Viridiplantae</taxon>
        <taxon>Chlorophyta</taxon>
        <taxon>Mamiellophyceae</taxon>
        <taxon>Mamiellales</taxon>
        <taxon>Bathycoccaceae</taxon>
        <taxon>Ostreococcus</taxon>
    </lineage>
</organism>